<keyword evidence="3" id="KW-1185">Reference proteome</keyword>
<sequence length="564" mass="62170">MHASNVVETSDFTNASTSQDDSELSSHASQPFTPPRGRTRYPDTLARVPLHRRGTSKTYERLEDLLREAGYKETRVFTPESERHTDHAIDKHTSSVRGGVGTVVGFLAGLVSRNSSMAREPISSKDLHSQPPSPLAHIKALHPSSSASSYSFNTSPESLRKHSRFHATRNLFPETHGQSLAPNTYIRHQSSSNFSKDAPNAHAYLRHMASAPNIQPLAKRPSSSNVSLRSHRTPHAQPRSSRRNVVLTSDDIIETDDPPPLPRNWMESVAKALLSGVPETASMRKMNSAFSEATNRPKEQRRPPLLCAQVQEQRAGTTEGKVSQTSVVCRSAPASRAGSRVRRTGAEYDESRHRRDDERRRRNKREEELRKGKGKGKGKRKESDMVPSLARTRVENDEWSMSRYPSASHRQEGPCSSSSSSEDVDDDEEDEGELDLERILVPARRQASIRSLRKHLHPPSTAGSLRGLPPTPTTISTTNSTINGQLSSFAPDSRGHISLDDSWGTSRGRRWVVGEEDDDEGDGYGNGNANGALSASEIGGTGIRTRAGMKRRRGLPGAWAQWGG</sequence>
<name>A0A9P7A8T6_9AGAM</name>
<feature type="region of interest" description="Disordered" evidence="1">
    <location>
        <begin position="515"/>
        <end position="564"/>
    </location>
</feature>
<feature type="region of interest" description="Disordered" evidence="1">
    <location>
        <begin position="213"/>
        <end position="263"/>
    </location>
</feature>
<feature type="compositionally biased region" description="Acidic residues" evidence="1">
    <location>
        <begin position="422"/>
        <end position="434"/>
    </location>
</feature>
<evidence type="ECO:0000256" key="1">
    <source>
        <dbReference type="SAM" id="MobiDB-lite"/>
    </source>
</evidence>
<accession>A0A9P7A8T6</accession>
<dbReference type="RefSeq" id="XP_041152079.1">
    <property type="nucleotide sequence ID" value="XM_041299287.1"/>
</dbReference>
<feature type="compositionally biased region" description="Polar residues" evidence="1">
    <location>
        <begin position="311"/>
        <end position="328"/>
    </location>
</feature>
<comment type="caution">
    <text evidence="2">The sequence shown here is derived from an EMBL/GenBank/DDBJ whole genome shotgun (WGS) entry which is preliminary data.</text>
</comment>
<organism evidence="2 3">
    <name type="scientific">Suillus plorans</name>
    <dbReference type="NCBI Taxonomy" id="116603"/>
    <lineage>
        <taxon>Eukaryota</taxon>
        <taxon>Fungi</taxon>
        <taxon>Dikarya</taxon>
        <taxon>Basidiomycota</taxon>
        <taxon>Agaricomycotina</taxon>
        <taxon>Agaricomycetes</taxon>
        <taxon>Agaricomycetidae</taxon>
        <taxon>Boletales</taxon>
        <taxon>Suillineae</taxon>
        <taxon>Suillaceae</taxon>
        <taxon>Suillus</taxon>
    </lineage>
</organism>
<dbReference type="GeneID" id="64593051"/>
<gene>
    <name evidence="2" type="ORF">HD556DRAFT_1280391</name>
</gene>
<feature type="compositionally biased region" description="Polar residues" evidence="1">
    <location>
        <begin position="1"/>
        <end position="31"/>
    </location>
</feature>
<proteinExistence type="predicted"/>
<feature type="region of interest" description="Disordered" evidence="1">
    <location>
        <begin position="311"/>
        <end position="439"/>
    </location>
</feature>
<dbReference type="EMBL" id="JABBWE010000137">
    <property type="protein sequence ID" value="KAG1784594.1"/>
    <property type="molecule type" value="Genomic_DNA"/>
</dbReference>
<feature type="region of interest" description="Disordered" evidence="1">
    <location>
        <begin position="1"/>
        <end position="49"/>
    </location>
</feature>
<dbReference type="AlphaFoldDB" id="A0A9P7A8T6"/>
<protein>
    <submittedName>
        <fullName evidence="2">Uncharacterized protein</fullName>
    </submittedName>
</protein>
<evidence type="ECO:0000313" key="2">
    <source>
        <dbReference type="EMBL" id="KAG1784594.1"/>
    </source>
</evidence>
<evidence type="ECO:0000313" key="3">
    <source>
        <dbReference type="Proteomes" id="UP000719766"/>
    </source>
</evidence>
<feature type="compositionally biased region" description="Basic and acidic residues" evidence="1">
    <location>
        <begin position="344"/>
        <end position="371"/>
    </location>
</feature>
<dbReference type="OrthoDB" id="2536714at2759"/>
<reference evidence="2" key="1">
    <citation type="journal article" date="2020" name="New Phytol.">
        <title>Comparative genomics reveals dynamic genome evolution in host specialist ectomycorrhizal fungi.</title>
        <authorList>
            <person name="Lofgren L.A."/>
            <person name="Nguyen N.H."/>
            <person name="Vilgalys R."/>
            <person name="Ruytinx J."/>
            <person name="Liao H.L."/>
            <person name="Branco S."/>
            <person name="Kuo A."/>
            <person name="LaButti K."/>
            <person name="Lipzen A."/>
            <person name="Andreopoulos W."/>
            <person name="Pangilinan J."/>
            <person name="Riley R."/>
            <person name="Hundley H."/>
            <person name="Na H."/>
            <person name="Barry K."/>
            <person name="Grigoriev I.V."/>
            <person name="Stajich J.E."/>
            <person name="Kennedy P.G."/>
        </authorList>
    </citation>
    <scope>NUCLEOTIDE SEQUENCE</scope>
    <source>
        <strain evidence="2">S12</strain>
    </source>
</reference>
<dbReference type="Proteomes" id="UP000719766">
    <property type="component" value="Unassembled WGS sequence"/>
</dbReference>